<reference evidence="5" key="1">
    <citation type="journal article" date="2023" name="Nat. Commun.">
        <title>Diploid and tetraploid genomes of Acorus and the evolution of monocots.</title>
        <authorList>
            <person name="Ma L."/>
            <person name="Liu K.W."/>
            <person name="Li Z."/>
            <person name="Hsiao Y.Y."/>
            <person name="Qi Y."/>
            <person name="Fu T."/>
            <person name="Tang G.D."/>
            <person name="Zhang D."/>
            <person name="Sun W.H."/>
            <person name="Liu D.K."/>
            <person name="Li Y."/>
            <person name="Chen G.Z."/>
            <person name="Liu X.D."/>
            <person name="Liao X.Y."/>
            <person name="Jiang Y.T."/>
            <person name="Yu X."/>
            <person name="Hao Y."/>
            <person name="Huang J."/>
            <person name="Zhao X.W."/>
            <person name="Ke S."/>
            <person name="Chen Y.Y."/>
            <person name="Wu W.L."/>
            <person name="Hsu J.L."/>
            <person name="Lin Y.F."/>
            <person name="Huang M.D."/>
            <person name="Li C.Y."/>
            <person name="Huang L."/>
            <person name="Wang Z.W."/>
            <person name="Zhao X."/>
            <person name="Zhong W.Y."/>
            <person name="Peng D.H."/>
            <person name="Ahmad S."/>
            <person name="Lan S."/>
            <person name="Zhang J.S."/>
            <person name="Tsai W.C."/>
            <person name="Van de Peer Y."/>
            <person name="Liu Z.J."/>
        </authorList>
    </citation>
    <scope>NUCLEOTIDE SEQUENCE</scope>
    <source>
        <strain evidence="5">SCP</strain>
    </source>
</reference>
<proteinExistence type="inferred from homology"/>
<dbReference type="AlphaFoldDB" id="A0AAV9ADJ3"/>
<dbReference type="PANTHER" id="PTHR31580">
    <property type="entry name" value="FILAMENT-LIKE PLANT PROTEIN 4"/>
    <property type="match status" value="1"/>
</dbReference>
<feature type="region of interest" description="Disordered" evidence="4">
    <location>
        <begin position="1009"/>
        <end position="1065"/>
    </location>
</feature>
<accession>A0AAV9ADJ3</accession>
<feature type="coiled-coil region" evidence="3">
    <location>
        <begin position="48"/>
        <end position="75"/>
    </location>
</feature>
<evidence type="ECO:0000313" key="6">
    <source>
        <dbReference type="Proteomes" id="UP001179952"/>
    </source>
</evidence>
<feature type="compositionally biased region" description="Polar residues" evidence="4">
    <location>
        <begin position="410"/>
        <end position="426"/>
    </location>
</feature>
<feature type="coiled-coil region" evidence="3">
    <location>
        <begin position="801"/>
        <end position="932"/>
    </location>
</feature>
<dbReference type="PANTHER" id="PTHR31580:SF4">
    <property type="entry name" value="FILAMENT-LIKE PLANT PROTEIN 6"/>
    <property type="match status" value="1"/>
</dbReference>
<dbReference type="Pfam" id="PF05911">
    <property type="entry name" value="FPP"/>
    <property type="match status" value="1"/>
</dbReference>
<comment type="similarity">
    <text evidence="1">Belongs to the FPP family.</text>
</comment>
<sequence>MMDRRSWPWKRKSSDKTPSAETIGASLAGSAGNKEQDGSKNVTYVQITAEMYAHLTELEDQVKSLNEKLSSAQAEMTTKDNHVKQHAKVAEEAVSGWEKAEAEALALKHQLESVTLLKLTAEDRAAHLDGALKECMRQIRNVKEEGEQNLHDVVFAKTKQWEKEKFELEAKMDNFKQELLRASAENEAISRSLQERSTVLMKIGEEKAQADAEIEVLRANNHSYEREISSLKYELHIVSKELEIRSEEKNMSIRSAEVANKQYLESVKKITKLEAECQRLRGLVRKKLPGPAALAQMKLEVDILGQDYGEPRLRRSSTRSPSPHQAAPPEYSSDNFVLPHKEAEFFRSRLLVMEEETKMLKEALSKRNSELQASRNLCAKTASRLRSVETQMLVLQKSPRKAHVEIPSESFISQNESNPPSLTSMSEDGVDEEGSCADSWATAMISELSYFKKEKNSNRSDKAENASRLELMDDFLEMEKLACMSTESNGTAAIPDKLMDKRDESAETRVPMGSNIGVVQHSDFHPPVSSDDKSTTDSNQVYLSKLQSKIAVIFESETGATDIGKILEDIKHVVQDIQYDLPQHSIGCVIEKAHSIDQKPSPQEMEVTADSVISMIHENHVSTVTKHVIDRELTIAISQIREFVLLLGKESVEIHGHVPDGQSLSQKLEDFSASVNQVLSGQMTVVDFISALSAILFETCELRKSMLSDKRNEGECNISDCIDKVTLLENKVVQHDPCKEGFSSLLDSRSASSQEVLPEGQPGPGYELKSSFDKHLLEEFEQLKVEKGKLIIDLAGCTEGWEQTKSQLLETEQLLAELKSQLTDCQKTNSLAETQLKCMAESYKTLESHAQELETEINHLRSKVEYLEKELKEEKHVHEDDLAKCKDLQEQIERQKQSSICSVPSEVEDDLKTKKEREIAAAAEKLAECQETIFLLGRQLNSLRPQTELTGSPNREGRTTHLDDFLEEDPTSSVANPQGPHGMRQYDHDELGNIVPYMQMTGGESPIDGYNPLYCPSDAEAGINPRSPMNSKRPKHRSSKPSSPGSQTPEKHARGFSRFFSRGKE</sequence>
<feature type="region of interest" description="Disordered" evidence="4">
    <location>
        <begin position="945"/>
        <end position="985"/>
    </location>
</feature>
<evidence type="ECO:0000256" key="4">
    <source>
        <dbReference type="SAM" id="MobiDB-lite"/>
    </source>
</evidence>
<evidence type="ECO:0000256" key="1">
    <source>
        <dbReference type="ARBA" id="ARBA00005921"/>
    </source>
</evidence>
<dbReference type="InterPro" id="IPR008587">
    <property type="entry name" value="FPP_plant"/>
</dbReference>
<name>A0AAV9ADJ3_ACOGR</name>
<keyword evidence="6" id="KW-1185">Reference proteome</keyword>
<feature type="region of interest" description="Disordered" evidence="4">
    <location>
        <begin position="409"/>
        <end position="434"/>
    </location>
</feature>
<comment type="caution">
    <text evidence="5">The sequence shown here is derived from an EMBL/GenBank/DDBJ whole genome shotgun (WGS) entry which is preliminary data.</text>
</comment>
<feature type="region of interest" description="Disordered" evidence="4">
    <location>
        <begin position="1"/>
        <end position="39"/>
    </location>
</feature>
<feature type="region of interest" description="Disordered" evidence="4">
    <location>
        <begin position="311"/>
        <end position="334"/>
    </location>
</feature>
<protein>
    <submittedName>
        <fullName evidence="5">Filament-like plant protein 4</fullName>
    </submittedName>
</protein>
<feature type="region of interest" description="Disordered" evidence="4">
    <location>
        <begin position="517"/>
        <end position="536"/>
    </location>
</feature>
<organism evidence="5 6">
    <name type="scientific">Acorus gramineus</name>
    <name type="common">Dwarf sweet flag</name>
    <dbReference type="NCBI Taxonomy" id="55184"/>
    <lineage>
        <taxon>Eukaryota</taxon>
        <taxon>Viridiplantae</taxon>
        <taxon>Streptophyta</taxon>
        <taxon>Embryophyta</taxon>
        <taxon>Tracheophyta</taxon>
        <taxon>Spermatophyta</taxon>
        <taxon>Magnoliopsida</taxon>
        <taxon>Liliopsida</taxon>
        <taxon>Acoraceae</taxon>
        <taxon>Acorus</taxon>
    </lineage>
</organism>
<feature type="compositionally biased region" description="Basic and acidic residues" evidence="4">
    <location>
        <begin position="955"/>
        <end position="964"/>
    </location>
</feature>
<dbReference type="Proteomes" id="UP001179952">
    <property type="component" value="Unassembled WGS sequence"/>
</dbReference>
<feature type="coiled-coil region" evidence="3">
    <location>
        <begin position="125"/>
        <end position="234"/>
    </location>
</feature>
<dbReference type="EMBL" id="JAUJYN010000010">
    <property type="protein sequence ID" value="KAK1262041.1"/>
    <property type="molecule type" value="Genomic_DNA"/>
</dbReference>
<reference evidence="5" key="2">
    <citation type="submission" date="2023-06" db="EMBL/GenBank/DDBJ databases">
        <authorList>
            <person name="Ma L."/>
            <person name="Liu K.-W."/>
            <person name="Li Z."/>
            <person name="Hsiao Y.-Y."/>
            <person name="Qi Y."/>
            <person name="Fu T."/>
            <person name="Tang G."/>
            <person name="Zhang D."/>
            <person name="Sun W.-H."/>
            <person name="Liu D.-K."/>
            <person name="Li Y."/>
            <person name="Chen G.-Z."/>
            <person name="Liu X.-D."/>
            <person name="Liao X.-Y."/>
            <person name="Jiang Y.-T."/>
            <person name="Yu X."/>
            <person name="Hao Y."/>
            <person name="Huang J."/>
            <person name="Zhao X.-W."/>
            <person name="Ke S."/>
            <person name="Chen Y.-Y."/>
            <person name="Wu W.-L."/>
            <person name="Hsu J.-L."/>
            <person name="Lin Y.-F."/>
            <person name="Huang M.-D."/>
            <person name="Li C.-Y."/>
            <person name="Huang L."/>
            <person name="Wang Z.-W."/>
            <person name="Zhao X."/>
            <person name="Zhong W.-Y."/>
            <person name="Peng D.-H."/>
            <person name="Ahmad S."/>
            <person name="Lan S."/>
            <person name="Zhang J.-S."/>
            <person name="Tsai W.-C."/>
            <person name="Van De Peer Y."/>
            <person name="Liu Z.-J."/>
        </authorList>
    </citation>
    <scope>NUCLEOTIDE SEQUENCE</scope>
    <source>
        <strain evidence="5">SCP</strain>
        <tissue evidence="5">Leaves</tissue>
    </source>
</reference>
<gene>
    <name evidence="5" type="ORF">QJS04_geneDACA001093</name>
</gene>
<evidence type="ECO:0000256" key="2">
    <source>
        <dbReference type="ARBA" id="ARBA00023054"/>
    </source>
</evidence>
<evidence type="ECO:0000256" key="3">
    <source>
        <dbReference type="SAM" id="Coils"/>
    </source>
</evidence>
<evidence type="ECO:0000313" key="5">
    <source>
        <dbReference type="EMBL" id="KAK1262041.1"/>
    </source>
</evidence>
<keyword evidence="2 3" id="KW-0175">Coiled coil</keyword>